<sequence>MATVFARDSGNKEYPTESTISLNNIAPLGVPLEEKRFFFQRTRHYNPDAIATLPSVFDDPDTAENYQPRDDWENKHRFDPSARWTWGEEYALIRKVDMRIMIWACVMFMALELDRTNLQQALTDNFLTDLKMTTDDYNLGNTVFKLAFLCSELPSQLVSKWMGPDRWIPAQLILWSIVATAQFWLGGRSSFLACRALIGILQGGFIPDIILYLSYFYKHHELNLRLGFFWTMMSVADILSGILAYGFLHTRGLHGLAGWRWLFLFEGLLTLVVGIFSFGLMPAGPCDTASWFRGKKGWFNEREEKIIVNRIIREDPSKSSMHNRQPITPRLLWKSLKDFDLWPLYIIGLTFQIPATPEAQYLTLSLKNLGFDTFQTNLLAIPWTVGHIITILALTYTAEIWGELTLTAMIGQFWVLPFLIYLNVADTAKASRWVIWAVTSLLLAYPSAHPIQVGWNSRNSNTVRSRTVSAACYNMFVQAGGIIASNVYRSDDAPLYHRGNKVLIGILAGNIVLYLLTKTYYVWRNKSRSAKWDAMTDQERLHYLNTTTDEGNKRLDFRFQH</sequence>
<proteinExistence type="predicted"/>
<dbReference type="InterPro" id="IPR011701">
    <property type="entry name" value="MFS"/>
</dbReference>
<evidence type="ECO:0000313" key="7">
    <source>
        <dbReference type="EMBL" id="KAK9769608.1"/>
    </source>
</evidence>
<keyword evidence="2" id="KW-0813">Transport</keyword>
<dbReference type="PANTHER" id="PTHR43791:SF65">
    <property type="entry name" value="MAJOR FACILITATOR SUPERFAMILY (MFS) PROFILE DOMAIN-CONTAINING PROTEIN-RELATED"/>
    <property type="match status" value="1"/>
</dbReference>
<dbReference type="EMBL" id="JARVKM010000117">
    <property type="protein sequence ID" value="KAK9769608.1"/>
    <property type="molecule type" value="Genomic_DNA"/>
</dbReference>
<evidence type="ECO:0000256" key="1">
    <source>
        <dbReference type="ARBA" id="ARBA00004141"/>
    </source>
</evidence>
<dbReference type="SUPFAM" id="SSF103473">
    <property type="entry name" value="MFS general substrate transporter"/>
    <property type="match status" value="1"/>
</dbReference>
<accession>A0ABR2X760</accession>
<evidence type="ECO:0000256" key="3">
    <source>
        <dbReference type="ARBA" id="ARBA00022692"/>
    </source>
</evidence>
<keyword evidence="4 6" id="KW-1133">Transmembrane helix</keyword>
<evidence type="ECO:0000256" key="6">
    <source>
        <dbReference type="SAM" id="Phobius"/>
    </source>
</evidence>
<feature type="transmembrane region" description="Helical" evidence="6">
    <location>
        <begin position="404"/>
        <end position="422"/>
    </location>
</feature>
<name>A0ABR2X760_9PEZI</name>
<dbReference type="InterPro" id="IPR036259">
    <property type="entry name" value="MFS_trans_sf"/>
</dbReference>
<feature type="transmembrane region" description="Helical" evidence="6">
    <location>
        <begin position="434"/>
        <end position="455"/>
    </location>
</feature>
<comment type="caution">
    <text evidence="7">The sequence shown here is derived from an EMBL/GenBank/DDBJ whole genome shotgun (WGS) entry which is preliminary data.</text>
</comment>
<evidence type="ECO:0000256" key="5">
    <source>
        <dbReference type="ARBA" id="ARBA00023136"/>
    </source>
</evidence>
<gene>
    <name evidence="7" type="ORF">SCAR479_13727</name>
</gene>
<feature type="transmembrane region" description="Helical" evidence="6">
    <location>
        <begin position="260"/>
        <end position="281"/>
    </location>
</feature>
<dbReference type="Pfam" id="PF07690">
    <property type="entry name" value="MFS_1"/>
    <property type="match status" value="1"/>
</dbReference>
<keyword evidence="3 6" id="KW-0812">Transmembrane</keyword>
<dbReference type="Proteomes" id="UP001465668">
    <property type="component" value="Unassembled WGS sequence"/>
</dbReference>
<dbReference type="Gene3D" id="1.20.1250.20">
    <property type="entry name" value="MFS general substrate transporter like domains"/>
    <property type="match status" value="1"/>
</dbReference>
<evidence type="ECO:0000256" key="4">
    <source>
        <dbReference type="ARBA" id="ARBA00022989"/>
    </source>
</evidence>
<keyword evidence="5 6" id="KW-0472">Membrane</keyword>
<feature type="transmembrane region" description="Helical" evidence="6">
    <location>
        <begin position="376"/>
        <end position="398"/>
    </location>
</feature>
<evidence type="ECO:0000256" key="2">
    <source>
        <dbReference type="ARBA" id="ARBA00022448"/>
    </source>
</evidence>
<reference evidence="7 8" key="1">
    <citation type="submission" date="2024-02" db="EMBL/GenBank/DDBJ databases">
        <title>First draft genome assembly of two strains of Seiridium cardinale.</title>
        <authorList>
            <person name="Emiliani G."/>
            <person name="Scali E."/>
        </authorList>
    </citation>
    <scope>NUCLEOTIDE SEQUENCE [LARGE SCALE GENOMIC DNA]</scope>
    <source>
        <strain evidence="7 8">BM-138-000479</strain>
    </source>
</reference>
<feature type="transmembrane region" description="Helical" evidence="6">
    <location>
        <begin position="227"/>
        <end position="248"/>
    </location>
</feature>
<keyword evidence="8" id="KW-1185">Reference proteome</keyword>
<comment type="subcellular location">
    <subcellularLocation>
        <location evidence="1">Membrane</location>
        <topology evidence="1">Multi-pass membrane protein</topology>
    </subcellularLocation>
</comment>
<feature type="transmembrane region" description="Helical" evidence="6">
    <location>
        <begin position="502"/>
        <end position="523"/>
    </location>
</feature>
<feature type="transmembrane region" description="Helical" evidence="6">
    <location>
        <begin position="167"/>
        <end position="185"/>
    </location>
</feature>
<protein>
    <submittedName>
        <fullName evidence="7">Phthalate transporter</fullName>
    </submittedName>
</protein>
<organism evidence="7 8">
    <name type="scientific">Seiridium cardinale</name>
    <dbReference type="NCBI Taxonomy" id="138064"/>
    <lineage>
        <taxon>Eukaryota</taxon>
        <taxon>Fungi</taxon>
        <taxon>Dikarya</taxon>
        <taxon>Ascomycota</taxon>
        <taxon>Pezizomycotina</taxon>
        <taxon>Sordariomycetes</taxon>
        <taxon>Xylariomycetidae</taxon>
        <taxon>Amphisphaeriales</taxon>
        <taxon>Sporocadaceae</taxon>
        <taxon>Seiridium</taxon>
    </lineage>
</organism>
<feature type="transmembrane region" description="Helical" evidence="6">
    <location>
        <begin position="192"/>
        <end position="215"/>
    </location>
</feature>
<evidence type="ECO:0000313" key="8">
    <source>
        <dbReference type="Proteomes" id="UP001465668"/>
    </source>
</evidence>
<dbReference type="PANTHER" id="PTHR43791">
    <property type="entry name" value="PERMEASE-RELATED"/>
    <property type="match status" value="1"/>
</dbReference>